<keyword evidence="1" id="KW-0812">Transmembrane</keyword>
<evidence type="ECO:0000313" key="4">
    <source>
        <dbReference type="Proteomes" id="UP001230005"/>
    </source>
</evidence>
<protein>
    <recommendedName>
        <fullName evidence="2">Uncharacterized protein YyaB-like PH domain-containing protein</fullName>
    </recommendedName>
</protein>
<evidence type="ECO:0000313" key="3">
    <source>
        <dbReference type="EMBL" id="MDQ0257730.1"/>
    </source>
</evidence>
<proteinExistence type="predicted"/>
<feature type="transmembrane region" description="Helical" evidence="1">
    <location>
        <begin position="39"/>
        <end position="61"/>
    </location>
</feature>
<keyword evidence="1" id="KW-1133">Transmembrane helix</keyword>
<keyword evidence="4" id="KW-1185">Reference proteome</keyword>
<evidence type="ECO:0000259" key="2">
    <source>
        <dbReference type="Pfam" id="PF06713"/>
    </source>
</evidence>
<evidence type="ECO:0000256" key="1">
    <source>
        <dbReference type="SAM" id="Phobius"/>
    </source>
</evidence>
<accession>A0ABU0A2L6</accession>
<dbReference type="Pfam" id="PF06713">
    <property type="entry name" value="bPH_4"/>
    <property type="match status" value="1"/>
</dbReference>
<organism evidence="3 4">
    <name type="scientific">Evansella vedderi</name>
    <dbReference type="NCBI Taxonomy" id="38282"/>
    <lineage>
        <taxon>Bacteria</taxon>
        <taxon>Bacillati</taxon>
        <taxon>Bacillota</taxon>
        <taxon>Bacilli</taxon>
        <taxon>Bacillales</taxon>
        <taxon>Bacillaceae</taxon>
        <taxon>Evansella</taxon>
    </lineage>
</organism>
<dbReference type="EMBL" id="JAUSUG010000033">
    <property type="protein sequence ID" value="MDQ0257730.1"/>
    <property type="molecule type" value="Genomic_DNA"/>
</dbReference>
<reference evidence="3 4" key="1">
    <citation type="submission" date="2023-07" db="EMBL/GenBank/DDBJ databases">
        <title>Genomic Encyclopedia of Type Strains, Phase IV (KMG-IV): sequencing the most valuable type-strain genomes for metagenomic binning, comparative biology and taxonomic classification.</title>
        <authorList>
            <person name="Goeker M."/>
        </authorList>
    </citation>
    <scope>NUCLEOTIDE SEQUENCE [LARGE SCALE GENOMIC DNA]</scope>
    <source>
        <strain evidence="3 4">DSM 9768</strain>
    </source>
</reference>
<dbReference type="InterPro" id="IPR009589">
    <property type="entry name" value="PH_YyaB-like"/>
</dbReference>
<feature type="transmembrane region" description="Helical" evidence="1">
    <location>
        <begin position="9"/>
        <end position="33"/>
    </location>
</feature>
<gene>
    <name evidence="3" type="ORF">J2S74_005192</name>
</gene>
<comment type="caution">
    <text evidence="3">The sequence shown here is derived from an EMBL/GenBank/DDBJ whole genome shotgun (WGS) entry which is preliminary data.</text>
</comment>
<name>A0ABU0A2L6_9BACI</name>
<feature type="domain" description="Uncharacterized protein YyaB-like PH" evidence="2">
    <location>
        <begin position="63"/>
        <end position="140"/>
    </location>
</feature>
<keyword evidence="1" id="KW-0472">Membrane</keyword>
<sequence>MVFRSKVDIFFITFIFLMVLIMGAISLFPLLFIYEKASLSIVTLMSVIFIISVGFILWYAISIKYVFYEDYLLIKGGPFKSKIPYEDITKAAPTTDKSTGYRISSSEKGLELFYKSAPHGSIKILPKDKRQFITELRKHCPHAQFHEFE</sequence>
<dbReference type="RefSeq" id="WP_307331919.1">
    <property type="nucleotide sequence ID" value="NZ_JAUSUG010000033.1"/>
</dbReference>
<dbReference type="Proteomes" id="UP001230005">
    <property type="component" value="Unassembled WGS sequence"/>
</dbReference>